<gene>
    <name evidence="2" type="ORF">ACH5RR_019846</name>
</gene>
<dbReference type="EMBL" id="JBJUIK010000008">
    <property type="protein sequence ID" value="KAL3521697.1"/>
    <property type="molecule type" value="Genomic_DNA"/>
</dbReference>
<dbReference type="AlphaFoldDB" id="A0ABD2ZQJ5"/>
<protein>
    <submittedName>
        <fullName evidence="2">Uncharacterized protein</fullName>
    </submittedName>
</protein>
<proteinExistence type="predicted"/>
<evidence type="ECO:0000313" key="2">
    <source>
        <dbReference type="EMBL" id="KAL3521697.1"/>
    </source>
</evidence>
<comment type="caution">
    <text evidence="2">The sequence shown here is derived from an EMBL/GenBank/DDBJ whole genome shotgun (WGS) entry which is preliminary data.</text>
</comment>
<feature type="region of interest" description="Disordered" evidence="1">
    <location>
        <begin position="1"/>
        <end position="21"/>
    </location>
</feature>
<keyword evidence="3" id="KW-1185">Reference proteome</keyword>
<organism evidence="2 3">
    <name type="scientific">Cinchona calisaya</name>
    <dbReference type="NCBI Taxonomy" id="153742"/>
    <lineage>
        <taxon>Eukaryota</taxon>
        <taxon>Viridiplantae</taxon>
        <taxon>Streptophyta</taxon>
        <taxon>Embryophyta</taxon>
        <taxon>Tracheophyta</taxon>
        <taxon>Spermatophyta</taxon>
        <taxon>Magnoliopsida</taxon>
        <taxon>eudicotyledons</taxon>
        <taxon>Gunneridae</taxon>
        <taxon>Pentapetalae</taxon>
        <taxon>asterids</taxon>
        <taxon>lamiids</taxon>
        <taxon>Gentianales</taxon>
        <taxon>Rubiaceae</taxon>
        <taxon>Cinchonoideae</taxon>
        <taxon>Cinchoneae</taxon>
        <taxon>Cinchona</taxon>
    </lineage>
</organism>
<name>A0ABD2ZQJ5_9GENT</name>
<evidence type="ECO:0000313" key="3">
    <source>
        <dbReference type="Proteomes" id="UP001630127"/>
    </source>
</evidence>
<accession>A0ABD2ZQJ5</accession>
<reference evidence="2 3" key="1">
    <citation type="submission" date="2024-11" db="EMBL/GenBank/DDBJ databases">
        <title>A near-complete genome assembly of Cinchona calisaya.</title>
        <authorList>
            <person name="Lian D.C."/>
            <person name="Zhao X.W."/>
            <person name="Wei L."/>
        </authorList>
    </citation>
    <scope>NUCLEOTIDE SEQUENCE [LARGE SCALE GENOMIC DNA]</scope>
    <source>
        <tissue evidence="2">Nenye</tissue>
    </source>
</reference>
<sequence>MYGKKALNPRRPNKVPKLINPVLGAPQSTPSKKSFLLWRFFNMIRLTLKPKHTSCQGYRGPPPTYIRNYLTITRMPTTWWVIYAWKILSKFQRPFKAGDDIWENAKGGPPPISYSLYRLGQANILTALQLNIERKTTLTRFYVET</sequence>
<evidence type="ECO:0000256" key="1">
    <source>
        <dbReference type="SAM" id="MobiDB-lite"/>
    </source>
</evidence>
<dbReference type="Proteomes" id="UP001630127">
    <property type="component" value="Unassembled WGS sequence"/>
</dbReference>